<evidence type="ECO:0000256" key="2">
    <source>
        <dbReference type="ARBA" id="ARBA00023125"/>
    </source>
</evidence>
<keyword evidence="7" id="KW-1185">Reference proteome</keyword>
<sequence>MRYSEGHKQETRKRLLKLAADAIRSQGPDRIGVSKIMAEAGLTHGGFYAHFGSKDELVAEAISVMFDESKARLNQEISGRSPAEGLWRYIRFYLSRKHRDAVAIGCPVAALLADAPRIPDAARTNFSQGAAQLKGQLADQLAMLGDADADASADSLLAALVGALMLARAEPDPKRSDEILMRSRMALKNRFNLESIE</sequence>
<dbReference type="InterPro" id="IPR036271">
    <property type="entry name" value="Tet_transcr_reg_TetR-rel_C_sf"/>
</dbReference>
<dbReference type="Gene3D" id="1.10.357.10">
    <property type="entry name" value="Tetracycline Repressor, domain 2"/>
    <property type="match status" value="1"/>
</dbReference>
<dbReference type="PANTHER" id="PTHR47506:SF7">
    <property type="entry name" value="TRANSCRIPTIONAL REGULATORY PROTEIN"/>
    <property type="match status" value="1"/>
</dbReference>
<organism evidence="6 7">
    <name type="scientific">Paraburkholderia panacisoli</name>
    <dbReference type="NCBI Taxonomy" id="2603818"/>
    <lineage>
        <taxon>Bacteria</taxon>
        <taxon>Pseudomonadati</taxon>
        <taxon>Pseudomonadota</taxon>
        <taxon>Betaproteobacteria</taxon>
        <taxon>Burkholderiales</taxon>
        <taxon>Burkholderiaceae</taxon>
        <taxon>Paraburkholderia</taxon>
    </lineage>
</organism>
<dbReference type="Pfam" id="PF16925">
    <property type="entry name" value="TetR_C_13"/>
    <property type="match status" value="1"/>
</dbReference>
<dbReference type="InterPro" id="IPR011075">
    <property type="entry name" value="TetR_C"/>
</dbReference>
<dbReference type="SUPFAM" id="SSF48498">
    <property type="entry name" value="Tetracyclin repressor-like, C-terminal domain"/>
    <property type="match status" value="1"/>
</dbReference>
<keyword evidence="3" id="KW-0804">Transcription</keyword>
<gene>
    <name evidence="6" type="ORF">FVF58_08700</name>
</gene>
<evidence type="ECO:0000256" key="4">
    <source>
        <dbReference type="PROSITE-ProRule" id="PRU00335"/>
    </source>
</evidence>
<keyword evidence="2 4" id="KW-0238">DNA-binding</keyword>
<dbReference type="AlphaFoldDB" id="A0A5B0HD30"/>
<dbReference type="InterPro" id="IPR001647">
    <property type="entry name" value="HTH_TetR"/>
</dbReference>
<dbReference type="Pfam" id="PF00440">
    <property type="entry name" value="TetR_N"/>
    <property type="match status" value="1"/>
</dbReference>
<dbReference type="InterPro" id="IPR009057">
    <property type="entry name" value="Homeodomain-like_sf"/>
</dbReference>
<evidence type="ECO:0000313" key="6">
    <source>
        <dbReference type="EMBL" id="KAA1012873.1"/>
    </source>
</evidence>
<evidence type="ECO:0000313" key="7">
    <source>
        <dbReference type="Proteomes" id="UP000325273"/>
    </source>
</evidence>
<evidence type="ECO:0000256" key="1">
    <source>
        <dbReference type="ARBA" id="ARBA00023015"/>
    </source>
</evidence>
<dbReference type="Gene3D" id="1.10.10.60">
    <property type="entry name" value="Homeodomain-like"/>
    <property type="match status" value="1"/>
</dbReference>
<evidence type="ECO:0000259" key="5">
    <source>
        <dbReference type="PROSITE" id="PS50977"/>
    </source>
</evidence>
<dbReference type="RefSeq" id="WP_149669503.1">
    <property type="nucleotide sequence ID" value="NZ_VTUZ01000005.1"/>
</dbReference>
<dbReference type="GO" id="GO:0003677">
    <property type="term" value="F:DNA binding"/>
    <property type="evidence" value="ECO:0007669"/>
    <property type="project" value="UniProtKB-UniRule"/>
</dbReference>
<feature type="DNA-binding region" description="H-T-H motif" evidence="4">
    <location>
        <begin position="32"/>
        <end position="51"/>
    </location>
</feature>
<name>A0A5B0HD30_9BURK</name>
<dbReference type="Proteomes" id="UP000325273">
    <property type="component" value="Unassembled WGS sequence"/>
</dbReference>
<dbReference type="SUPFAM" id="SSF46689">
    <property type="entry name" value="Homeodomain-like"/>
    <property type="match status" value="1"/>
</dbReference>
<accession>A0A5B0HD30</accession>
<reference evidence="6 7" key="1">
    <citation type="submission" date="2019-08" db="EMBL/GenBank/DDBJ databases">
        <title>Paraburkholderia sp. DCY113.</title>
        <authorList>
            <person name="Kang J."/>
        </authorList>
    </citation>
    <scope>NUCLEOTIDE SEQUENCE [LARGE SCALE GENOMIC DNA]</scope>
    <source>
        <strain evidence="6 7">DCY113</strain>
    </source>
</reference>
<proteinExistence type="predicted"/>
<dbReference type="EMBL" id="VTUZ01000005">
    <property type="protein sequence ID" value="KAA1012873.1"/>
    <property type="molecule type" value="Genomic_DNA"/>
</dbReference>
<dbReference type="PANTHER" id="PTHR47506">
    <property type="entry name" value="TRANSCRIPTIONAL REGULATORY PROTEIN"/>
    <property type="match status" value="1"/>
</dbReference>
<dbReference type="PROSITE" id="PS50977">
    <property type="entry name" value="HTH_TETR_2"/>
    <property type="match status" value="1"/>
</dbReference>
<comment type="caution">
    <text evidence="6">The sequence shown here is derived from an EMBL/GenBank/DDBJ whole genome shotgun (WGS) entry which is preliminary data.</text>
</comment>
<protein>
    <submittedName>
        <fullName evidence="6">TetR/AcrR family transcriptional regulator</fullName>
    </submittedName>
</protein>
<feature type="domain" description="HTH tetR-type" evidence="5">
    <location>
        <begin position="9"/>
        <end position="69"/>
    </location>
</feature>
<dbReference type="PRINTS" id="PR00455">
    <property type="entry name" value="HTHTETR"/>
</dbReference>
<evidence type="ECO:0000256" key="3">
    <source>
        <dbReference type="ARBA" id="ARBA00023163"/>
    </source>
</evidence>
<keyword evidence="1" id="KW-0805">Transcription regulation</keyword>